<feature type="transmembrane region" description="Helical" evidence="1">
    <location>
        <begin position="6"/>
        <end position="24"/>
    </location>
</feature>
<dbReference type="EMBL" id="NTSO01000015">
    <property type="protein sequence ID" value="PFF46041.1"/>
    <property type="molecule type" value="Genomic_DNA"/>
</dbReference>
<accession>A0A9X6VWA0</accession>
<dbReference type="InterPro" id="IPR040836">
    <property type="entry name" value="SAVED"/>
</dbReference>
<feature type="transmembrane region" description="Helical" evidence="1">
    <location>
        <begin position="84"/>
        <end position="102"/>
    </location>
</feature>
<feature type="transmembrane region" description="Helical" evidence="1">
    <location>
        <begin position="36"/>
        <end position="64"/>
    </location>
</feature>
<sequence length="368" mass="41963">MNLVTFGIILGVSAFFMIILYLFNRTKGVETFGGHTFISFGLGLITGSFGTLVDKLYSIVMAIIKVTNDKTQAKTLTDATDVNYIQLVTGVAFVALGVWYIYKLKNRIYILNINGYADHRIENNRKSLGLNEFDFKEREIEFIQRFKKAQRNATEQDVIPEITEELVSKLEAFKNESRRVKRGYTGIAPIPLILYAGKILDGHEINHFYERNKFTQQYYKLDKSKKNYEKLNLQTNLQALANMQVTEAVLKVSITFDISTQDTSQFGNVPVVELKVDAPNENLVSGKDQLDSYVKKIYDTIRDIKTSNHAIQRVHLLISSQSCVPFELGRLLDDTSMPEIVSYQYENPTYRWGLIVNKSNKGTFITAP</sequence>
<keyword evidence="1" id="KW-1133">Transmembrane helix</keyword>
<evidence type="ECO:0000313" key="4">
    <source>
        <dbReference type="Proteomes" id="UP000220210"/>
    </source>
</evidence>
<keyword evidence="1" id="KW-0812">Transmembrane</keyword>
<keyword evidence="1" id="KW-0472">Membrane</keyword>
<evidence type="ECO:0000259" key="2">
    <source>
        <dbReference type="Pfam" id="PF18145"/>
    </source>
</evidence>
<name>A0A9X6VWA0_BACCE</name>
<protein>
    <submittedName>
        <fullName evidence="3">2-methylthioadenine synthetase</fullName>
    </submittedName>
</protein>
<dbReference type="Proteomes" id="UP000220210">
    <property type="component" value="Unassembled WGS sequence"/>
</dbReference>
<evidence type="ECO:0000256" key="1">
    <source>
        <dbReference type="SAM" id="Phobius"/>
    </source>
</evidence>
<dbReference type="RefSeq" id="WP_098297097.1">
    <property type="nucleotide sequence ID" value="NZ_NTSO01000015.1"/>
</dbReference>
<feature type="domain" description="SMODS-associated and fused to various effectors" evidence="2">
    <location>
        <begin position="173"/>
        <end position="354"/>
    </location>
</feature>
<reference evidence="3 4" key="1">
    <citation type="submission" date="2017-09" db="EMBL/GenBank/DDBJ databases">
        <title>Large-scale bioinformatics analysis of Bacillus genomes uncovers conserved roles of natural products in bacterial physiology.</title>
        <authorList>
            <consortium name="Agbiome Team Llc"/>
            <person name="Bleich R.M."/>
            <person name="Kirk G.J."/>
            <person name="Santa Maria K.C."/>
            <person name="Allen S.E."/>
            <person name="Farag S."/>
            <person name="Shank E.A."/>
            <person name="Bowers A."/>
        </authorList>
    </citation>
    <scope>NUCLEOTIDE SEQUENCE [LARGE SCALE GENOMIC DNA]</scope>
    <source>
        <strain evidence="3 4">AFS020204</strain>
    </source>
</reference>
<gene>
    <name evidence="3" type="ORF">CN357_21560</name>
</gene>
<dbReference type="NCBIfam" id="NF033611">
    <property type="entry name" value="SAVED"/>
    <property type="match status" value="1"/>
</dbReference>
<organism evidence="3 4">
    <name type="scientific">Bacillus cereus</name>
    <dbReference type="NCBI Taxonomy" id="1396"/>
    <lineage>
        <taxon>Bacteria</taxon>
        <taxon>Bacillati</taxon>
        <taxon>Bacillota</taxon>
        <taxon>Bacilli</taxon>
        <taxon>Bacillales</taxon>
        <taxon>Bacillaceae</taxon>
        <taxon>Bacillus</taxon>
        <taxon>Bacillus cereus group</taxon>
    </lineage>
</organism>
<dbReference type="AlphaFoldDB" id="A0A9X6VWA0"/>
<evidence type="ECO:0000313" key="3">
    <source>
        <dbReference type="EMBL" id="PFF46041.1"/>
    </source>
</evidence>
<proteinExistence type="predicted"/>
<dbReference type="Pfam" id="PF18145">
    <property type="entry name" value="SAVED"/>
    <property type="match status" value="1"/>
</dbReference>
<comment type="caution">
    <text evidence="3">The sequence shown here is derived from an EMBL/GenBank/DDBJ whole genome shotgun (WGS) entry which is preliminary data.</text>
</comment>